<dbReference type="AlphaFoldDB" id="H0V280"/>
<evidence type="ECO:0000256" key="1">
    <source>
        <dbReference type="ARBA" id="ARBA00004141"/>
    </source>
</evidence>
<accession>H0V280</accession>
<sequence length="463" mass="50266">MPVALEHPDGSWSWMVLLASLITQALTASFPICVGVFFTDLQRDFQATNSETSWFPSILGSMLHAGGPLCSILVENYGCRVTMMLGGMLASLGMVASCFSRSLSQLFLTAGLITGLGMSLSFQSSITVLGLYFIRRRPLANALASTGISLGVTLWPPFARYLLENLSWRGSFLIFGGVLLHCCVCGAIIRPIATSVPKTKEDPLHPSKTPAQSCPGAWGSAVRHHLAFDILQHNVGYRIYTLGVMWMFMGYLLPPIFLVPYAIKYGVDEYQAALLISSIGFCSTFLRPVVALVTGRPYFASYRKYLFTLAVLLNGLSNLVCTVSANFWVLAGFCLLYSASMSGIGIFIFQVLMEIVPMDRFPSALGFFSIIIGISSLISPPLAGFVLDRTGNFSYVFCMSSFFLSSAGLFVAGGFYYLKKKEQQGRQPKAEGATPEASLTQGPAAQGQDSPKEQPLLEMVTSV</sequence>
<evidence type="ECO:0000256" key="3">
    <source>
        <dbReference type="SAM" id="Phobius"/>
    </source>
</evidence>
<evidence type="ECO:0000256" key="2">
    <source>
        <dbReference type="SAM" id="MobiDB-lite"/>
    </source>
</evidence>
<dbReference type="OMA" id="TWGAYQT"/>
<feature type="domain" description="Major facilitator superfamily (MFS) profile" evidence="4">
    <location>
        <begin position="13"/>
        <end position="424"/>
    </location>
</feature>
<dbReference type="FunFam" id="1.20.1250.20:FF:000337">
    <property type="entry name" value="Solute carrier family 16 member 5"/>
    <property type="match status" value="1"/>
</dbReference>
<reference evidence="6" key="1">
    <citation type="journal article" date="2011" name="Nature">
        <title>A high-resolution map of human evolutionary constraint using 29 mammals.</title>
        <authorList>
            <person name="Lindblad-Toh K."/>
            <person name="Garber M."/>
            <person name="Zuk O."/>
            <person name="Lin M.F."/>
            <person name="Parker B.J."/>
            <person name="Washietl S."/>
            <person name="Kheradpour P."/>
            <person name="Ernst J."/>
            <person name="Jordan G."/>
            <person name="Mauceli E."/>
            <person name="Ward L.D."/>
            <person name="Lowe C.B."/>
            <person name="Holloway A.K."/>
            <person name="Clamp M."/>
            <person name="Gnerre S."/>
            <person name="Alfoldi J."/>
            <person name="Beal K."/>
            <person name="Chang J."/>
            <person name="Clawson H."/>
            <person name="Cuff J."/>
            <person name="Di Palma F."/>
            <person name="Fitzgerald S."/>
            <person name="Flicek P."/>
            <person name="Guttman M."/>
            <person name="Hubisz M.J."/>
            <person name="Jaffe D.B."/>
            <person name="Jungreis I."/>
            <person name="Kent W.J."/>
            <person name="Kostka D."/>
            <person name="Lara M."/>
            <person name="Martins A.L."/>
            <person name="Massingham T."/>
            <person name="Moltke I."/>
            <person name="Raney B.J."/>
            <person name="Rasmussen M.D."/>
            <person name="Robinson J."/>
            <person name="Stark A."/>
            <person name="Vilella A.J."/>
            <person name="Wen J."/>
            <person name="Xie X."/>
            <person name="Zody M.C."/>
            <person name="Baldwin J."/>
            <person name="Bloom T."/>
            <person name="Chin C.W."/>
            <person name="Heiman D."/>
            <person name="Nicol R."/>
            <person name="Nusbaum C."/>
            <person name="Young S."/>
            <person name="Wilkinson J."/>
            <person name="Worley K.C."/>
            <person name="Kovar C.L."/>
            <person name="Muzny D.M."/>
            <person name="Gibbs R.A."/>
            <person name="Cree A."/>
            <person name="Dihn H.H."/>
            <person name="Fowler G."/>
            <person name="Jhangiani S."/>
            <person name="Joshi V."/>
            <person name="Lee S."/>
            <person name="Lewis L.R."/>
            <person name="Nazareth L.V."/>
            <person name="Okwuonu G."/>
            <person name="Santibanez J."/>
            <person name="Warren W.C."/>
            <person name="Mardis E.R."/>
            <person name="Weinstock G.M."/>
            <person name="Wilson R.K."/>
            <person name="Delehaunty K."/>
            <person name="Dooling D."/>
            <person name="Fronik C."/>
            <person name="Fulton L."/>
            <person name="Fulton B."/>
            <person name="Graves T."/>
            <person name="Minx P."/>
            <person name="Sodergren E."/>
            <person name="Birney E."/>
            <person name="Margulies E.H."/>
            <person name="Herrero J."/>
            <person name="Green E.D."/>
            <person name="Haussler D."/>
            <person name="Siepel A."/>
            <person name="Goldman N."/>
            <person name="Pollard K.S."/>
            <person name="Pedersen J.S."/>
            <person name="Lander E.S."/>
            <person name="Kellis M."/>
        </authorList>
    </citation>
    <scope>NUCLEOTIDE SEQUENCE [LARGE SCALE GENOMIC DNA]</scope>
    <source>
        <strain evidence="6">2N</strain>
    </source>
</reference>
<dbReference type="Ensembl" id="ENSCPOT00000004068.3">
    <property type="protein sequence ID" value="ENSCPOP00000003630.3"/>
    <property type="gene ID" value="ENSCPOG00000004024.4"/>
</dbReference>
<dbReference type="GO" id="GO:0016323">
    <property type="term" value="C:basolateral plasma membrane"/>
    <property type="evidence" value="ECO:0007669"/>
    <property type="project" value="TreeGrafter"/>
</dbReference>
<dbReference type="PROSITE" id="PS50850">
    <property type="entry name" value="MFS"/>
    <property type="match status" value="1"/>
</dbReference>
<dbReference type="SUPFAM" id="SSF103473">
    <property type="entry name" value="MFS general substrate transporter"/>
    <property type="match status" value="1"/>
</dbReference>
<keyword evidence="6" id="KW-1185">Reference proteome</keyword>
<dbReference type="InParanoid" id="H0V280"/>
<dbReference type="FunCoup" id="H0V280">
    <property type="interactions" value="15"/>
</dbReference>
<dbReference type="PANTHER" id="PTHR11360:SF21">
    <property type="entry name" value="MONOCARBOXYLATE TRANSPORTER 6"/>
    <property type="match status" value="1"/>
</dbReference>
<comment type="subcellular location">
    <subcellularLocation>
        <location evidence="1">Membrane</location>
        <topology evidence="1">Multi-pass membrane protein</topology>
    </subcellularLocation>
</comment>
<dbReference type="InterPro" id="IPR050327">
    <property type="entry name" value="Proton-linked_MCT"/>
</dbReference>
<feature type="transmembrane region" description="Helical" evidence="3">
    <location>
        <begin position="106"/>
        <end position="132"/>
    </location>
</feature>
<dbReference type="Bgee" id="ENSCPOG00000004024">
    <property type="expression patterns" value="Expressed in thyroid gland and 4 other cell types or tissues"/>
</dbReference>
<dbReference type="GeneID" id="100720038"/>
<dbReference type="HOGENOM" id="CLU_001265_59_1_1"/>
<feature type="transmembrane region" description="Helical" evidence="3">
    <location>
        <begin position="393"/>
        <end position="418"/>
    </location>
</feature>
<name>H0V280_CAVPO</name>
<dbReference type="RefSeq" id="XP_023418638.1">
    <property type="nucleotide sequence ID" value="XM_023562870.2"/>
</dbReference>
<dbReference type="GeneTree" id="ENSGT00940000159666"/>
<keyword evidence="3" id="KW-0472">Membrane</keyword>
<feature type="transmembrane region" description="Helical" evidence="3">
    <location>
        <begin position="139"/>
        <end position="158"/>
    </location>
</feature>
<reference evidence="5" key="3">
    <citation type="submission" date="2025-09" db="UniProtKB">
        <authorList>
            <consortium name="Ensembl"/>
        </authorList>
    </citation>
    <scope>IDENTIFICATION</scope>
    <source>
        <strain evidence="5">2N</strain>
    </source>
</reference>
<reference evidence="5" key="2">
    <citation type="submission" date="2025-08" db="UniProtKB">
        <authorList>
            <consortium name="Ensembl"/>
        </authorList>
    </citation>
    <scope>IDENTIFICATION</scope>
    <source>
        <strain evidence="5">2N</strain>
    </source>
</reference>
<dbReference type="VEuPathDB" id="HostDB:ENSCPOG00000004024"/>
<organism evidence="5 6">
    <name type="scientific">Cavia porcellus</name>
    <name type="common">Guinea pig</name>
    <dbReference type="NCBI Taxonomy" id="10141"/>
    <lineage>
        <taxon>Eukaryota</taxon>
        <taxon>Metazoa</taxon>
        <taxon>Chordata</taxon>
        <taxon>Craniata</taxon>
        <taxon>Vertebrata</taxon>
        <taxon>Euteleostomi</taxon>
        <taxon>Mammalia</taxon>
        <taxon>Eutheria</taxon>
        <taxon>Euarchontoglires</taxon>
        <taxon>Glires</taxon>
        <taxon>Rodentia</taxon>
        <taxon>Hystricomorpha</taxon>
        <taxon>Caviidae</taxon>
        <taxon>Cavia</taxon>
    </lineage>
</organism>
<dbReference type="Proteomes" id="UP000005447">
    <property type="component" value="Unassembled WGS sequence"/>
</dbReference>
<feature type="transmembrane region" description="Helical" evidence="3">
    <location>
        <begin position="12"/>
        <end position="38"/>
    </location>
</feature>
<feature type="transmembrane region" description="Helical" evidence="3">
    <location>
        <begin position="170"/>
        <end position="189"/>
    </location>
</feature>
<feature type="transmembrane region" description="Helical" evidence="3">
    <location>
        <begin position="270"/>
        <end position="293"/>
    </location>
</feature>
<feature type="region of interest" description="Disordered" evidence="2">
    <location>
        <begin position="426"/>
        <end position="463"/>
    </location>
</feature>
<protein>
    <submittedName>
        <fullName evidence="5">Solute carrier family 16 member 5</fullName>
    </submittedName>
</protein>
<dbReference type="OrthoDB" id="5667at2759"/>
<dbReference type="InterPro" id="IPR036259">
    <property type="entry name" value="MFS_trans_sf"/>
</dbReference>
<dbReference type="eggNOG" id="KOG2504">
    <property type="taxonomic scope" value="Eukaryota"/>
</dbReference>
<evidence type="ECO:0000259" key="4">
    <source>
        <dbReference type="PROSITE" id="PS50850"/>
    </source>
</evidence>
<gene>
    <name evidence="5" type="primary">SLC16A5</name>
</gene>
<dbReference type="Pfam" id="PF07690">
    <property type="entry name" value="MFS_1"/>
    <property type="match status" value="2"/>
</dbReference>
<evidence type="ECO:0000313" key="6">
    <source>
        <dbReference type="Proteomes" id="UP000005447"/>
    </source>
</evidence>
<dbReference type="PANTHER" id="PTHR11360">
    <property type="entry name" value="MONOCARBOXYLATE TRANSPORTER"/>
    <property type="match status" value="1"/>
</dbReference>
<proteinExistence type="predicted"/>
<feature type="transmembrane region" description="Helical" evidence="3">
    <location>
        <begin position="305"/>
        <end position="329"/>
    </location>
</feature>
<dbReference type="GO" id="GO:0008028">
    <property type="term" value="F:monocarboxylic acid transmembrane transporter activity"/>
    <property type="evidence" value="ECO:0007669"/>
    <property type="project" value="TreeGrafter"/>
</dbReference>
<dbReference type="InterPro" id="IPR020846">
    <property type="entry name" value="MFS_dom"/>
</dbReference>
<keyword evidence="3" id="KW-0812">Transmembrane</keyword>
<dbReference type="RefSeq" id="XP_063097924.1">
    <property type="nucleotide sequence ID" value="XM_063241854.1"/>
</dbReference>
<feature type="transmembrane region" description="Helical" evidence="3">
    <location>
        <begin position="365"/>
        <end position="387"/>
    </location>
</feature>
<dbReference type="STRING" id="10141.ENSCPOP00000003630"/>
<evidence type="ECO:0000313" key="5">
    <source>
        <dbReference type="Ensembl" id="ENSCPOP00000003630.3"/>
    </source>
</evidence>
<dbReference type="RefSeq" id="XP_063097925.1">
    <property type="nucleotide sequence ID" value="XM_063241855.1"/>
</dbReference>
<feature type="transmembrane region" description="Helical" evidence="3">
    <location>
        <begin position="335"/>
        <end position="353"/>
    </location>
</feature>
<dbReference type="EMBL" id="AAKN02047285">
    <property type="status" value="NOT_ANNOTATED_CDS"/>
    <property type="molecule type" value="Genomic_DNA"/>
</dbReference>
<dbReference type="InterPro" id="IPR011701">
    <property type="entry name" value="MFS"/>
</dbReference>
<dbReference type="Gene3D" id="1.20.1250.20">
    <property type="entry name" value="MFS general substrate transporter like domains"/>
    <property type="match status" value="1"/>
</dbReference>
<feature type="transmembrane region" description="Helical" evidence="3">
    <location>
        <begin position="81"/>
        <end position="100"/>
    </location>
</feature>
<feature type="compositionally biased region" description="Polar residues" evidence="2">
    <location>
        <begin position="437"/>
        <end position="449"/>
    </location>
</feature>
<keyword evidence="3" id="KW-1133">Transmembrane helix</keyword>
<feature type="transmembrane region" description="Helical" evidence="3">
    <location>
        <begin position="239"/>
        <end position="258"/>
    </location>
</feature>